<accession>A0A0C3NXQ1</accession>
<dbReference type="HOGENOM" id="CLU_2360598_0_0_1"/>
<dbReference type="InParanoid" id="A0A0C3NXQ1"/>
<organism evidence="1 2">
    <name type="scientific">Pisolithus tinctorius Marx 270</name>
    <dbReference type="NCBI Taxonomy" id="870435"/>
    <lineage>
        <taxon>Eukaryota</taxon>
        <taxon>Fungi</taxon>
        <taxon>Dikarya</taxon>
        <taxon>Basidiomycota</taxon>
        <taxon>Agaricomycotina</taxon>
        <taxon>Agaricomycetes</taxon>
        <taxon>Agaricomycetidae</taxon>
        <taxon>Boletales</taxon>
        <taxon>Sclerodermatineae</taxon>
        <taxon>Pisolithaceae</taxon>
        <taxon>Pisolithus</taxon>
    </lineage>
</organism>
<sequence length="96" mass="10552">MHSALRRMFLTLAGTSPRAFALPPSHPLLLPYGHSIRSLCCPLPQSHMSHTPHCHPSISPKTLIFLSGSTIFDDTLSPLIRCVQSSIMSTHCVCYP</sequence>
<proteinExistence type="predicted"/>
<evidence type="ECO:0000313" key="2">
    <source>
        <dbReference type="Proteomes" id="UP000054217"/>
    </source>
</evidence>
<dbReference type="EMBL" id="KN831998">
    <property type="protein sequence ID" value="KIO00116.1"/>
    <property type="molecule type" value="Genomic_DNA"/>
</dbReference>
<dbReference type="AlphaFoldDB" id="A0A0C3NXQ1"/>
<dbReference type="OrthoDB" id="1077582at2759"/>
<protein>
    <submittedName>
        <fullName evidence="1">Uncharacterized protein</fullName>
    </submittedName>
</protein>
<keyword evidence="2" id="KW-1185">Reference proteome</keyword>
<reference evidence="2" key="2">
    <citation type="submission" date="2015-01" db="EMBL/GenBank/DDBJ databases">
        <title>Evolutionary Origins and Diversification of the Mycorrhizal Mutualists.</title>
        <authorList>
            <consortium name="DOE Joint Genome Institute"/>
            <consortium name="Mycorrhizal Genomics Consortium"/>
            <person name="Kohler A."/>
            <person name="Kuo A."/>
            <person name="Nagy L.G."/>
            <person name="Floudas D."/>
            <person name="Copeland A."/>
            <person name="Barry K.W."/>
            <person name="Cichocki N."/>
            <person name="Veneault-Fourrey C."/>
            <person name="LaButti K."/>
            <person name="Lindquist E.A."/>
            <person name="Lipzen A."/>
            <person name="Lundell T."/>
            <person name="Morin E."/>
            <person name="Murat C."/>
            <person name="Riley R."/>
            <person name="Ohm R."/>
            <person name="Sun H."/>
            <person name="Tunlid A."/>
            <person name="Henrissat B."/>
            <person name="Grigoriev I.V."/>
            <person name="Hibbett D.S."/>
            <person name="Martin F."/>
        </authorList>
    </citation>
    <scope>NUCLEOTIDE SEQUENCE [LARGE SCALE GENOMIC DNA]</scope>
    <source>
        <strain evidence="2">Marx 270</strain>
    </source>
</reference>
<reference evidence="1 2" key="1">
    <citation type="submission" date="2014-04" db="EMBL/GenBank/DDBJ databases">
        <authorList>
            <consortium name="DOE Joint Genome Institute"/>
            <person name="Kuo A."/>
            <person name="Kohler A."/>
            <person name="Costa M.D."/>
            <person name="Nagy L.G."/>
            <person name="Floudas D."/>
            <person name="Copeland A."/>
            <person name="Barry K.W."/>
            <person name="Cichocki N."/>
            <person name="Veneault-Fourrey C."/>
            <person name="LaButti K."/>
            <person name="Lindquist E.A."/>
            <person name="Lipzen A."/>
            <person name="Lundell T."/>
            <person name="Morin E."/>
            <person name="Murat C."/>
            <person name="Sun H."/>
            <person name="Tunlid A."/>
            <person name="Henrissat B."/>
            <person name="Grigoriev I.V."/>
            <person name="Hibbett D.S."/>
            <person name="Martin F."/>
            <person name="Nordberg H.P."/>
            <person name="Cantor M.N."/>
            <person name="Hua S.X."/>
        </authorList>
    </citation>
    <scope>NUCLEOTIDE SEQUENCE [LARGE SCALE GENOMIC DNA]</scope>
    <source>
        <strain evidence="1 2">Marx 270</strain>
    </source>
</reference>
<dbReference type="Proteomes" id="UP000054217">
    <property type="component" value="Unassembled WGS sequence"/>
</dbReference>
<name>A0A0C3NXQ1_PISTI</name>
<gene>
    <name evidence="1" type="ORF">M404DRAFT_1004040</name>
</gene>
<evidence type="ECO:0000313" key="1">
    <source>
        <dbReference type="EMBL" id="KIO00116.1"/>
    </source>
</evidence>